<dbReference type="InterPro" id="IPR001509">
    <property type="entry name" value="Epimerase_deHydtase"/>
</dbReference>
<dbReference type="EMBL" id="UINC01098180">
    <property type="protein sequence ID" value="SVC56506.1"/>
    <property type="molecule type" value="Genomic_DNA"/>
</dbReference>
<evidence type="ECO:0000313" key="2">
    <source>
        <dbReference type="EMBL" id="SVC56506.1"/>
    </source>
</evidence>
<dbReference type="InterPro" id="IPR036291">
    <property type="entry name" value="NAD(P)-bd_dom_sf"/>
</dbReference>
<feature type="non-terminal residue" evidence="2">
    <location>
        <position position="226"/>
    </location>
</feature>
<gene>
    <name evidence="2" type="ORF">METZ01_LOCUS309360</name>
</gene>
<dbReference type="AlphaFoldDB" id="A0A382N5Z8"/>
<reference evidence="2" key="1">
    <citation type="submission" date="2018-05" db="EMBL/GenBank/DDBJ databases">
        <authorList>
            <person name="Lanie J.A."/>
            <person name="Ng W.-L."/>
            <person name="Kazmierczak K.M."/>
            <person name="Andrzejewski T.M."/>
            <person name="Davidsen T.M."/>
            <person name="Wayne K.J."/>
            <person name="Tettelin H."/>
            <person name="Glass J.I."/>
            <person name="Rusch D."/>
            <person name="Podicherti R."/>
            <person name="Tsui H.-C.T."/>
            <person name="Winkler M.E."/>
        </authorList>
    </citation>
    <scope>NUCLEOTIDE SEQUENCE</scope>
</reference>
<dbReference type="SUPFAM" id="SSF51735">
    <property type="entry name" value="NAD(P)-binding Rossmann-fold domains"/>
    <property type="match status" value="1"/>
</dbReference>
<dbReference type="Gene3D" id="3.40.50.720">
    <property type="entry name" value="NAD(P)-binding Rossmann-like Domain"/>
    <property type="match status" value="1"/>
</dbReference>
<sequence length="226" mass="25488">MKILLLGGNGELGPHVVKALEKRHTLRITDINNLETEHEYIKVDSSDLDQVVRAAENMDAIINLSVLRPDRKLAFDVNARGCYNMMIAAREHGIRRLINTGPFYAVTGPTYERFDHGIHVDVPHQPGTYLYALTKSLGQEICTVMAPDQDSYVMDLLFYMFVDVETDKAESGSPIANLGRDLVPYTVSWRDAADAFRLAMEVDLESLASRSEVFFVFPDLPHQKFL</sequence>
<feature type="domain" description="NAD-dependent epimerase/dehydratase" evidence="1">
    <location>
        <begin position="3"/>
        <end position="150"/>
    </location>
</feature>
<accession>A0A382N5Z8</accession>
<protein>
    <recommendedName>
        <fullName evidence="1">NAD-dependent epimerase/dehydratase domain-containing protein</fullName>
    </recommendedName>
</protein>
<dbReference type="Pfam" id="PF01370">
    <property type="entry name" value="Epimerase"/>
    <property type="match status" value="1"/>
</dbReference>
<evidence type="ECO:0000259" key="1">
    <source>
        <dbReference type="Pfam" id="PF01370"/>
    </source>
</evidence>
<feature type="non-terminal residue" evidence="2">
    <location>
        <position position="1"/>
    </location>
</feature>
<organism evidence="2">
    <name type="scientific">marine metagenome</name>
    <dbReference type="NCBI Taxonomy" id="408172"/>
    <lineage>
        <taxon>unclassified sequences</taxon>
        <taxon>metagenomes</taxon>
        <taxon>ecological metagenomes</taxon>
    </lineage>
</organism>
<proteinExistence type="predicted"/>
<name>A0A382N5Z8_9ZZZZ</name>